<evidence type="ECO:0000259" key="8">
    <source>
        <dbReference type="PROSITE" id="PS50850"/>
    </source>
</evidence>
<dbReference type="Pfam" id="PF07690">
    <property type="entry name" value="MFS_1"/>
    <property type="match status" value="2"/>
</dbReference>
<dbReference type="PANTHER" id="PTHR42718:SF46">
    <property type="entry name" value="BLR6921 PROTEIN"/>
    <property type="match status" value="1"/>
</dbReference>
<dbReference type="InterPro" id="IPR011701">
    <property type="entry name" value="MFS"/>
</dbReference>
<organism evidence="9 10">
    <name type="scientific">Zeimonas arvi</name>
    <dbReference type="NCBI Taxonomy" id="2498847"/>
    <lineage>
        <taxon>Bacteria</taxon>
        <taxon>Pseudomonadati</taxon>
        <taxon>Pseudomonadota</taxon>
        <taxon>Betaproteobacteria</taxon>
        <taxon>Burkholderiales</taxon>
        <taxon>Burkholderiaceae</taxon>
        <taxon>Zeimonas</taxon>
    </lineage>
</organism>
<name>A0A5C8NRZ8_9BURK</name>
<keyword evidence="2" id="KW-0813">Transport</keyword>
<dbReference type="InterPro" id="IPR036259">
    <property type="entry name" value="MFS_trans_sf"/>
</dbReference>
<reference evidence="9 10" key="1">
    <citation type="submission" date="2019-06" db="EMBL/GenBank/DDBJ databases">
        <title>Quisquiliibacterium sp. nov., isolated from a maize field.</title>
        <authorList>
            <person name="Lin S.-Y."/>
            <person name="Tsai C.-F."/>
            <person name="Young C.-C."/>
        </authorList>
    </citation>
    <scope>NUCLEOTIDE SEQUENCE [LARGE SCALE GENOMIC DNA]</scope>
    <source>
        <strain evidence="9 10">CC-CFT501</strain>
    </source>
</reference>
<gene>
    <name evidence="9" type="ORF">FHP08_14415</name>
</gene>
<feature type="transmembrane region" description="Helical" evidence="7">
    <location>
        <begin position="292"/>
        <end position="317"/>
    </location>
</feature>
<feature type="transmembrane region" description="Helical" evidence="7">
    <location>
        <begin position="323"/>
        <end position="346"/>
    </location>
</feature>
<evidence type="ECO:0000256" key="7">
    <source>
        <dbReference type="SAM" id="Phobius"/>
    </source>
</evidence>
<feature type="transmembrane region" description="Helical" evidence="7">
    <location>
        <begin position="137"/>
        <end position="162"/>
    </location>
</feature>
<dbReference type="Gene3D" id="1.20.1250.20">
    <property type="entry name" value="MFS general substrate transporter like domains"/>
    <property type="match status" value="1"/>
</dbReference>
<feature type="transmembrane region" description="Helical" evidence="7">
    <location>
        <begin position="226"/>
        <end position="246"/>
    </location>
</feature>
<keyword evidence="6 7" id="KW-0472">Membrane</keyword>
<comment type="subcellular location">
    <subcellularLocation>
        <location evidence="1">Cell membrane</location>
        <topology evidence="1">Multi-pass membrane protein</topology>
    </subcellularLocation>
</comment>
<dbReference type="SUPFAM" id="SSF103473">
    <property type="entry name" value="MFS general substrate transporter"/>
    <property type="match status" value="1"/>
</dbReference>
<feature type="domain" description="Major facilitator superfamily (MFS) profile" evidence="8">
    <location>
        <begin position="13"/>
        <end position="485"/>
    </location>
</feature>
<feature type="transmembrane region" description="Helical" evidence="7">
    <location>
        <begin position="428"/>
        <end position="452"/>
    </location>
</feature>
<feature type="transmembrane region" description="Helical" evidence="7">
    <location>
        <begin position="78"/>
        <end position="101"/>
    </location>
</feature>
<proteinExistence type="predicted"/>
<dbReference type="PROSITE" id="PS50850">
    <property type="entry name" value="MFS"/>
    <property type="match status" value="1"/>
</dbReference>
<evidence type="ECO:0000256" key="5">
    <source>
        <dbReference type="ARBA" id="ARBA00022989"/>
    </source>
</evidence>
<feature type="transmembrane region" description="Helical" evidence="7">
    <location>
        <begin position="168"/>
        <end position="185"/>
    </location>
</feature>
<keyword evidence="10" id="KW-1185">Reference proteome</keyword>
<evidence type="ECO:0000256" key="2">
    <source>
        <dbReference type="ARBA" id="ARBA00022448"/>
    </source>
</evidence>
<evidence type="ECO:0000256" key="6">
    <source>
        <dbReference type="ARBA" id="ARBA00023136"/>
    </source>
</evidence>
<keyword evidence="3" id="KW-1003">Cell membrane</keyword>
<dbReference type="GO" id="GO:0022857">
    <property type="term" value="F:transmembrane transporter activity"/>
    <property type="evidence" value="ECO:0007669"/>
    <property type="project" value="InterPro"/>
</dbReference>
<feature type="transmembrane region" description="Helical" evidence="7">
    <location>
        <begin position="107"/>
        <end position="128"/>
    </location>
</feature>
<dbReference type="GO" id="GO:0005886">
    <property type="term" value="C:plasma membrane"/>
    <property type="evidence" value="ECO:0007669"/>
    <property type="project" value="UniProtKB-SubCell"/>
</dbReference>
<comment type="caution">
    <text evidence="9">The sequence shown here is derived from an EMBL/GenBank/DDBJ whole genome shotgun (WGS) entry which is preliminary data.</text>
</comment>
<dbReference type="EMBL" id="VDUY01000006">
    <property type="protein sequence ID" value="TXL64133.1"/>
    <property type="molecule type" value="Genomic_DNA"/>
</dbReference>
<feature type="transmembrane region" description="Helical" evidence="7">
    <location>
        <begin position="367"/>
        <end position="389"/>
    </location>
</feature>
<evidence type="ECO:0000256" key="3">
    <source>
        <dbReference type="ARBA" id="ARBA00022475"/>
    </source>
</evidence>
<dbReference type="InterPro" id="IPR020846">
    <property type="entry name" value="MFS_dom"/>
</dbReference>
<evidence type="ECO:0000256" key="1">
    <source>
        <dbReference type="ARBA" id="ARBA00004651"/>
    </source>
</evidence>
<feature type="transmembrane region" description="Helical" evidence="7">
    <location>
        <begin position="395"/>
        <end position="416"/>
    </location>
</feature>
<dbReference type="AlphaFoldDB" id="A0A5C8NRZ8"/>
<feature type="transmembrane region" description="Helical" evidence="7">
    <location>
        <begin position="252"/>
        <end position="271"/>
    </location>
</feature>
<keyword evidence="4 7" id="KW-0812">Transmembrane</keyword>
<feature type="transmembrane region" description="Helical" evidence="7">
    <location>
        <begin position="458"/>
        <end position="479"/>
    </location>
</feature>
<dbReference type="Gene3D" id="1.20.1720.10">
    <property type="entry name" value="Multidrug resistance protein D"/>
    <property type="match status" value="1"/>
</dbReference>
<evidence type="ECO:0000313" key="9">
    <source>
        <dbReference type="EMBL" id="TXL64133.1"/>
    </source>
</evidence>
<feature type="transmembrane region" description="Helical" evidence="7">
    <location>
        <begin position="48"/>
        <end position="66"/>
    </location>
</feature>
<keyword evidence="5 7" id="KW-1133">Transmembrane helix</keyword>
<evidence type="ECO:0000256" key="4">
    <source>
        <dbReference type="ARBA" id="ARBA00022692"/>
    </source>
</evidence>
<evidence type="ECO:0000313" key="10">
    <source>
        <dbReference type="Proteomes" id="UP000321548"/>
    </source>
</evidence>
<dbReference type="PANTHER" id="PTHR42718">
    <property type="entry name" value="MAJOR FACILITATOR SUPERFAMILY MULTIDRUG TRANSPORTER MFSC"/>
    <property type="match status" value="1"/>
</dbReference>
<accession>A0A5C8NRZ8</accession>
<sequence>MRVMIRSQRARLAFLVVCLGSLVAPLDTTVNTAFPVITQAFALPLRDIQWVVIPFVLAQSSMALIFGHLGDRWGHRRVFALGLAASVIAHLAVGAATSYPALAGLRVLQGAAVGIAVACAPALATLLFPPAEKARVLVWYAAAFSLATAVGPWLGGLLLQAFGWPGVFWFRAPVALAALLLLPVVPRLPRPEPSPAAGGADRHAAHAGSRGASGAGCATAHAGFDWAGALGLTGLMTCFVLAFVELTRPDGIGAFALPLLALGLGGAWRFARHESRAAHPVLRVAAFRSRRFSGVQIASVIVNLACFGNLMLIPYVLTRDAGASIAAAGLLLSAYPTGSVLGSLLAGRLVRRFGGGAQGDATWPARLMAAGLAGAALGLLLTSAILFAWPVPWLLGLSMLASGIGQGLFQVGYMEATTTMLPIEERGVAGSLISVTRLLGIVFGATGIGWLQGVTGDYAASFVVLGGGLGLFAAAFAAGDRRAQR</sequence>
<dbReference type="OrthoDB" id="9807274at2"/>
<dbReference type="Proteomes" id="UP000321548">
    <property type="component" value="Unassembled WGS sequence"/>
</dbReference>
<protein>
    <submittedName>
        <fullName evidence="9">MFS transporter</fullName>
    </submittedName>
</protein>